<keyword evidence="3" id="KW-1185">Reference proteome</keyword>
<keyword evidence="2" id="KW-0413">Isomerase</keyword>
<dbReference type="PANTHER" id="PTHR40267">
    <property type="entry name" value="BLR3294 PROTEIN"/>
    <property type="match status" value="1"/>
</dbReference>
<dbReference type="InterPro" id="IPR053714">
    <property type="entry name" value="Iso_Racemase_Enz_sf"/>
</dbReference>
<reference evidence="2 3" key="1">
    <citation type="submission" date="2016-10" db="EMBL/GenBank/DDBJ databases">
        <authorList>
            <person name="de Groot N.N."/>
        </authorList>
    </citation>
    <scope>NUCLEOTIDE SEQUENCE [LARGE SCALE GENOMIC DNA]</scope>
    <source>
        <strain evidence="2 3">CGMCC 4.5739</strain>
    </source>
</reference>
<protein>
    <submittedName>
        <fullName evidence="2">Maleate isomerase</fullName>
    </submittedName>
</protein>
<name>A0A1I1RN86_9ACTN</name>
<dbReference type="EMBL" id="FOLM01000013">
    <property type="protein sequence ID" value="SFD33748.1"/>
    <property type="molecule type" value="Genomic_DNA"/>
</dbReference>
<dbReference type="PIRSF" id="PIRSF015736">
    <property type="entry name" value="MI"/>
    <property type="match status" value="1"/>
</dbReference>
<proteinExistence type="predicted"/>
<dbReference type="Gene3D" id="3.40.50.12500">
    <property type="match status" value="1"/>
</dbReference>
<accession>A0A1I1RN86</accession>
<evidence type="ECO:0000256" key="1">
    <source>
        <dbReference type="SAM" id="MobiDB-lite"/>
    </source>
</evidence>
<feature type="region of interest" description="Disordered" evidence="1">
    <location>
        <begin position="262"/>
        <end position="287"/>
    </location>
</feature>
<feature type="compositionally biased region" description="Basic and acidic residues" evidence="1">
    <location>
        <begin position="271"/>
        <end position="280"/>
    </location>
</feature>
<dbReference type="Pfam" id="PF17645">
    <property type="entry name" value="Amdase"/>
    <property type="match status" value="1"/>
</dbReference>
<dbReference type="RefSeq" id="WP_093840559.1">
    <property type="nucleotide sequence ID" value="NZ_FOLM01000013.1"/>
</dbReference>
<dbReference type="PANTHER" id="PTHR40267:SF1">
    <property type="entry name" value="BLR3294 PROTEIN"/>
    <property type="match status" value="1"/>
</dbReference>
<evidence type="ECO:0000313" key="2">
    <source>
        <dbReference type="EMBL" id="SFD33748.1"/>
    </source>
</evidence>
<dbReference type="STRING" id="910347.SAMN05421773_113105"/>
<dbReference type="AlphaFoldDB" id="A0A1I1RN86"/>
<dbReference type="InterPro" id="IPR026286">
    <property type="entry name" value="MaiA/AMDase"/>
</dbReference>
<organism evidence="2 3">
    <name type="scientific">Streptomyces aidingensis</name>
    <dbReference type="NCBI Taxonomy" id="910347"/>
    <lineage>
        <taxon>Bacteria</taxon>
        <taxon>Bacillati</taxon>
        <taxon>Actinomycetota</taxon>
        <taxon>Actinomycetes</taxon>
        <taxon>Kitasatosporales</taxon>
        <taxon>Streptomycetaceae</taxon>
        <taxon>Streptomyces</taxon>
    </lineage>
</organism>
<sequence>MNVPLPDGPEPLCGIGVVAPFDFALDHELWRWVPEGISLHLTRTPFVPVQVGLDLARIVSERETLRSATRSLFAVRPSAMAYACTLGSFVGGMTGERTMTAVMAGEAGGVPAVTSSGAVLAALHELRARRIAVITPYTSSVTAVLVEYLAEAGIEVCGHGQLGLTGEIWRVGHREVIELARATMATVAASPEALFVSCTNLHTYDLIPQLEAELRIPVISANQVTMWDALRSIGRAAVGPYQYLLDPAARFSESAPAGLADGLAGLPAAPREPELPRTAEDGPGPPR</sequence>
<gene>
    <name evidence="2" type="ORF">SAMN05421773_113105</name>
</gene>
<dbReference type="OrthoDB" id="4537983at2"/>
<dbReference type="Proteomes" id="UP000199207">
    <property type="component" value="Unassembled WGS sequence"/>
</dbReference>
<evidence type="ECO:0000313" key="3">
    <source>
        <dbReference type="Proteomes" id="UP000199207"/>
    </source>
</evidence>
<dbReference type="GO" id="GO:0016853">
    <property type="term" value="F:isomerase activity"/>
    <property type="evidence" value="ECO:0007669"/>
    <property type="project" value="UniProtKB-KW"/>
</dbReference>